<dbReference type="InterPro" id="IPR036390">
    <property type="entry name" value="WH_DNA-bd_sf"/>
</dbReference>
<dbReference type="Gene3D" id="1.10.10.10">
    <property type="entry name" value="Winged helix-like DNA-binding domain superfamily/Winged helix DNA-binding domain"/>
    <property type="match status" value="1"/>
</dbReference>
<dbReference type="PANTHER" id="PTHR33164">
    <property type="entry name" value="TRANSCRIPTIONAL REGULATOR, MARR FAMILY"/>
    <property type="match status" value="1"/>
</dbReference>
<reference evidence="2 3" key="1">
    <citation type="journal article" date="2015" name="Genome Announc.">
        <title>Expanding the biotechnology potential of lactobacilli through comparative genomics of 213 strains and associated genera.</title>
        <authorList>
            <person name="Sun Z."/>
            <person name="Harris H.M."/>
            <person name="McCann A."/>
            <person name="Guo C."/>
            <person name="Argimon S."/>
            <person name="Zhang W."/>
            <person name="Yang X."/>
            <person name="Jeffery I.B."/>
            <person name="Cooney J.C."/>
            <person name="Kagawa T.F."/>
            <person name="Liu W."/>
            <person name="Song Y."/>
            <person name="Salvetti E."/>
            <person name="Wrobel A."/>
            <person name="Rasinkangas P."/>
            <person name="Parkhill J."/>
            <person name="Rea M.C."/>
            <person name="O'Sullivan O."/>
            <person name="Ritari J."/>
            <person name="Douillard F.P."/>
            <person name="Paul Ross R."/>
            <person name="Yang R."/>
            <person name="Briner A.E."/>
            <person name="Felis G.E."/>
            <person name="de Vos W.M."/>
            <person name="Barrangou R."/>
            <person name="Klaenhammer T.R."/>
            <person name="Caufield P.W."/>
            <person name="Cui Y."/>
            <person name="Zhang H."/>
            <person name="O'Toole P.W."/>
        </authorList>
    </citation>
    <scope>NUCLEOTIDE SEQUENCE [LARGE SCALE GENOMIC DNA]</scope>
    <source>
        <strain evidence="2 3">DSM 21115</strain>
    </source>
</reference>
<dbReference type="Proteomes" id="UP000050920">
    <property type="component" value="Unassembled WGS sequence"/>
</dbReference>
<protein>
    <recommendedName>
        <fullName evidence="1">HTH marR-type domain-containing protein</fullName>
    </recommendedName>
</protein>
<dbReference type="AlphaFoldDB" id="A0A0R2NW21"/>
<dbReference type="Pfam" id="PF12802">
    <property type="entry name" value="MarR_2"/>
    <property type="match status" value="1"/>
</dbReference>
<keyword evidence="3" id="KW-1185">Reference proteome</keyword>
<dbReference type="InterPro" id="IPR039422">
    <property type="entry name" value="MarR/SlyA-like"/>
</dbReference>
<dbReference type="InterPro" id="IPR000835">
    <property type="entry name" value="HTH_MarR-typ"/>
</dbReference>
<evidence type="ECO:0000313" key="2">
    <source>
        <dbReference type="EMBL" id="KRO28013.1"/>
    </source>
</evidence>
<dbReference type="GO" id="GO:0003700">
    <property type="term" value="F:DNA-binding transcription factor activity"/>
    <property type="evidence" value="ECO:0007669"/>
    <property type="project" value="InterPro"/>
</dbReference>
<evidence type="ECO:0000259" key="1">
    <source>
        <dbReference type="PROSITE" id="PS50995"/>
    </source>
</evidence>
<gene>
    <name evidence="2" type="ORF">DY78_GL002722</name>
</gene>
<dbReference type="GO" id="GO:0006950">
    <property type="term" value="P:response to stress"/>
    <property type="evidence" value="ECO:0007669"/>
    <property type="project" value="TreeGrafter"/>
</dbReference>
<evidence type="ECO:0000313" key="3">
    <source>
        <dbReference type="Proteomes" id="UP000050920"/>
    </source>
</evidence>
<dbReference type="PANTHER" id="PTHR33164:SF57">
    <property type="entry name" value="MARR-FAMILY TRANSCRIPTIONAL REGULATOR"/>
    <property type="match status" value="1"/>
</dbReference>
<organism evidence="2 3">
    <name type="scientific">Lactiplantibacillus fabifermentans DSM 21115</name>
    <dbReference type="NCBI Taxonomy" id="1413187"/>
    <lineage>
        <taxon>Bacteria</taxon>
        <taxon>Bacillati</taxon>
        <taxon>Bacillota</taxon>
        <taxon>Bacilli</taxon>
        <taxon>Lactobacillales</taxon>
        <taxon>Lactobacillaceae</taxon>
        <taxon>Lactiplantibacillus</taxon>
    </lineage>
</organism>
<dbReference type="EMBL" id="AYGX02000056">
    <property type="protein sequence ID" value="KRO28013.1"/>
    <property type="molecule type" value="Genomic_DNA"/>
</dbReference>
<accession>A0A0R2NW21</accession>
<comment type="caution">
    <text evidence="2">The sequence shown here is derived from an EMBL/GenBank/DDBJ whole genome shotgun (WGS) entry which is preliminary data.</text>
</comment>
<dbReference type="InterPro" id="IPR036388">
    <property type="entry name" value="WH-like_DNA-bd_sf"/>
</dbReference>
<dbReference type="PROSITE" id="PS50995">
    <property type="entry name" value="HTH_MARR_2"/>
    <property type="match status" value="1"/>
</dbReference>
<dbReference type="RefSeq" id="WP_024626300.1">
    <property type="nucleotide sequence ID" value="NZ_AYGX02000056.1"/>
</dbReference>
<name>A0A0R2NW21_9LACO</name>
<feature type="domain" description="HTH marR-type" evidence="1">
    <location>
        <begin position="1"/>
        <end position="133"/>
    </location>
</feature>
<dbReference type="SMART" id="SM00347">
    <property type="entry name" value="HTH_MARR"/>
    <property type="match status" value="1"/>
</dbReference>
<proteinExistence type="predicted"/>
<sequence>MVDDQINCLLAVMRLERQIKRLNAKWSRTTGLSLNELRILIYVQQHPKTQLQTIAKAFDISKASLAQNIGPLVDRHWLATKPTETDRRYRVLLLTPTGERMTSQLIAQLGPSLSTPQATKLLAVIEQLQRYMRKHRHE</sequence>
<dbReference type="SUPFAM" id="SSF46785">
    <property type="entry name" value="Winged helix' DNA-binding domain"/>
    <property type="match status" value="1"/>
</dbReference>